<sequence>MPSPLWEDLSEFFDPDEFAIEATIIRDNKIIGRVLGIFDDPTDRKEIGDYTLSEDGPRFLSPEDNALNAKTRDEVQIGRTRYDVVHNAVKNGTGLVVIELAEGATPHVAV</sequence>
<dbReference type="InterPro" id="IPR053734">
    <property type="entry name" value="Phage_Head-Tail_Connect_sf"/>
</dbReference>
<dbReference type="RefSeq" id="WP_191284941.1">
    <property type="nucleotide sequence ID" value="NZ_BNCH01000001.1"/>
</dbReference>
<dbReference type="Gene3D" id="2.40.10.180">
    <property type="entry name" value="Phage tail proteins"/>
    <property type="match status" value="1"/>
</dbReference>
<accession>A0ABQ3IMY0</accession>
<evidence type="ECO:0008006" key="3">
    <source>
        <dbReference type="Google" id="ProtNLM"/>
    </source>
</evidence>
<comment type="caution">
    <text evidence="1">The sequence shown here is derived from an EMBL/GenBank/DDBJ whole genome shotgun (WGS) entry which is preliminary data.</text>
</comment>
<evidence type="ECO:0000313" key="2">
    <source>
        <dbReference type="Proteomes" id="UP000609802"/>
    </source>
</evidence>
<proteinExistence type="predicted"/>
<keyword evidence="2" id="KW-1185">Reference proteome</keyword>
<organism evidence="1 2">
    <name type="scientific">Aliiroseovarius zhejiangensis</name>
    <dbReference type="NCBI Taxonomy" id="1632025"/>
    <lineage>
        <taxon>Bacteria</taxon>
        <taxon>Pseudomonadati</taxon>
        <taxon>Pseudomonadota</taxon>
        <taxon>Alphaproteobacteria</taxon>
        <taxon>Rhodobacterales</taxon>
        <taxon>Paracoccaceae</taxon>
        <taxon>Aliiroseovarius</taxon>
    </lineage>
</organism>
<dbReference type="InterPro" id="IPR008018">
    <property type="entry name" value="Phage_tail_attach_FII"/>
</dbReference>
<dbReference type="EMBL" id="BNCH01000001">
    <property type="protein sequence ID" value="GHE88314.1"/>
    <property type="molecule type" value="Genomic_DNA"/>
</dbReference>
<name>A0ABQ3IMY0_9RHOB</name>
<dbReference type="Pfam" id="PF05354">
    <property type="entry name" value="Phage_attach"/>
    <property type="match status" value="1"/>
</dbReference>
<evidence type="ECO:0000313" key="1">
    <source>
        <dbReference type="EMBL" id="GHE88314.1"/>
    </source>
</evidence>
<reference evidence="2" key="1">
    <citation type="journal article" date="2019" name="Int. J. Syst. Evol. Microbiol.">
        <title>The Global Catalogue of Microorganisms (GCM) 10K type strain sequencing project: providing services to taxonomists for standard genome sequencing and annotation.</title>
        <authorList>
            <consortium name="The Broad Institute Genomics Platform"/>
            <consortium name="The Broad Institute Genome Sequencing Center for Infectious Disease"/>
            <person name="Wu L."/>
            <person name="Ma J."/>
        </authorList>
    </citation>
    <scope>NUCLEOTIDE SEQUENCE [LARGE SCALE GENOMIC DNA]</scope>
    <source>
        <strain evidence="2">KCTC 42443</strain>
    </source>
</reference>
<protein>
    <recommendedName>
        <fullName evidence="3">DUF2171 domain-containing protein</fullName>
    </recommendedName>
</protein>
<dbReference type="Proteomes" id="UP000609802">
    <property type="component" value="Unassembled WGS sequence"/>
</dbReference>
<gene>
    <name evidence="1" type="ORF">GCM10016455_05560</name>
</gene>